<sequence>MAIIEFKLPTRIKFGIDSIECLHDTIKQYGGRVVVVTDGNSFNQIGVIDRIVSKLEDNLMNVMVYSKVSSSSNSDASDVIANLVRYSKAECIVAIGGFKVQNIAKGASVVVTNSGEASDYVGGQTVYHKPFPLISVPTILGSLSEITTGMYLVDKYDGICKESTDKNIYASDCIIDPALYTTVPVKYSISSALSVFAMAFDLYMSTTLNEINAPIIKNAMRLSIKGLGKLILDSSNVDNISNIAMANMMCAMASSNASLGASRALSIAINNMYNVNKSIISSMLLPHIMEYYIPVVPDKYTILADFINGVDPEMTPFEIASQSGEYIKKLLHDLNLPRRLNEINMDRSKFNNVADIALTYSGMDKLPKVMTHDAITTILDQAY</sequence>
<dbReference type="InterPro" id="IPR056798">
    <property type="entry name" value="ADH_Fe_C"/>
</dbReference>
<proteinExistence type="inferred from homology"/>
<organism evidence="5 6">
    <name type="scientific">Brachyspira pilosicoli P43/6/78</name>
    <dbReference type="NCBI Taxonomy" id="1042417"/>
    <lineage>
        <taxon>Bacteria</taxon>
        <taxon>Pseudomonadati</taxon>
        <taxon>Spirochaetota</taxon>
        <taxon>Spirochaetia</taxon>
        <taxon>Brachyspirales</taxon>
        <taxon>Brachyspiraceae</taxon>
        <taxon>Brachyspira</taxon>
    </lineage>
</organism>
<evidence type="ECO:0000259" key="4">
    <source>
        <dbReference type="Pfam" id="PF25137"/>
    </source>
</evidence>
<gene>
    <name evidence="5" type="ORF">BPP43_09755</name>
</gene>
<dbReference type="PANTHER" id="PTHR11496">
    <property type="entry name" value="ALCOHOL DEHYDROGENASE"/>
    <property type="match status" value="1"/>
</dbReference>
<dbReference type="PANTHER" id="PTHR11496:SF102">
    <property type="entry name" value="ALCOHOL DEHYDROGENASE 4"/>
    <property type="match status" value="1"/>
</dbReference>
<dbReference type="AlphaFoldDB" id="A0A3B6VMP3"/>
<dbReference type="SUPFAM" id="SSF56796">
    <property type="entry name" value="Dehydroquinate synthase-like"/>
    <property type="match status" value="1"/>
</dbReference>
<dbReference type="RefSeq" id="WP_013244005.1">
    <property type="nucleotide sequence ID" value="NC_019908.1"/>
</dbReference>
<dbReference type="Gene3D" id="1.20.1090.10">
    <property type="entry name" value="Dehydroquinate synthase-like - alpha domain"/>
    <property type="match status" value="1"/>
</dbReference>
<dbReference type="CDD" id="cd14864">
    <property type="entry name" value="Fe-ADH-like"/>
    <property type="match status" value="1"/>
</dbReference>
<evidence type="ECO:0000256" key="1">
    <source>
        <dbReference type="ARBA" id="ARBA00007358"/>
    </source>
</evidence>
<evidence type="ECO:0000259" key="3">
    <source>
        <dbReference type="Pfam" id="PF00465"/>
    </source>
</evidence>
<reference evidence="5 6" key="1">
    <citation type="journal article" date="2013" name="Genome Announc.">
        <title>Complete Genome Sequence of the Porcine Strain Brachyspira pilosicoli P43/6/78(T.).</title>
        <authorList>
            <person name="Lin C."/>
            <person name="den Bakker H.C."/>
            <person name="Suzuki H."/>
            <person name="Lefebure T."/>
            <person name="Ponnala L."/>
            <person name="Sun Q."/>
            <person name="Stanhope M.J."/>
            <person name="Wiedmann M."/>
            <person name="Duhamel G.E."/>
        </authorList>
    </citation>
    <scope>NUCLEOTIDE SEQUENCE [LARGE SCALE GENOMIC DNA]</scope>
    <source>
        <strain evidence="5 6">P43/6/78</strain>
    </source>
</reference>
<dbReference type="GeneID" id="56439626"/>
<dbReference type="Pfam" id="PF25137">
    <property type="entry name" value="ADH_Fe_C"/>
    <property type="match status" value="1"/>
</dbReference>
<keyword evidence="6" id="KW-1185">Reference proteome</keyword>
<dbReference type="Pfam" id="PF00465">
    <property type="entry name" value="Fe-ADH"/>
    <property type="match status" value="1"/>
</dbReference>
<name>A0A3B6VMP3_BRAPL</name>
<evidence type="ECO:0000256" key="2">
    <source>
        <dbReference type="ARBA" id="ARBA00023002"/>
    </source>
</evidence>
<dbReference type="GO" id="GO:0046872">
    <property type="term" value="F:metal ion binding"/>
    <property type="evidence" value="ECO:0007669"/>
    <property type="project" value="InterPro"/>
</dbReference>
<evidence type="ECO:0000313" key="6">
    <source>
        <dbReference type="Proteomes" id="UP000010793"/>
    </source>
</evidence>
<dbReference type="EMBL" id="CP002873">
    <property type="protein sequence ID" value="AGA67133.1"/>
    <property type="molecule type" value="Genomic_DNA"/>
</dbReference>
<dbReference type="KEGG" id="bpip:BPP43_09755"/>
<dbReference type="Proteomes" id="UP000010793">
    <property type="component" value="Chromosome"/>
</dbReference>
<feature type="domain" description="Fe-containing alcohol dehydrogenase-like C-terminal" evidence="4">
    <location>
        <begin position="189"/>
        <end position="383"/>
    </location>
</feature>
<evidence type="ECO:0000313" key="5">
    <source>
        <dbReference type="EMBL" id="AGA67133.1"/>
    </source>
</evidence>
<protein>
    <submittedName>
        <fullName evidence="5">Alcohol dehydrogenase</fullName>
    </submittedName>
</protein>
<keyword evidence="2" id="KW-0560">Oxidoreductase</keyword>
<dbReference type="GO" id="GO:0004022">
    <property type="term" value="F:alcohol dehydrogenase (NAD+) activity"/>
    <property type="evidence" value="ECO:0007669"/>
    <property type="project" value="TreeGrafter"/>
</dbReference>
<feature type="domain" description="Alcohol dehydrogenase iron-type/glycerol dehydrogenase GldA" evidence="3">
    <location>
        <begin position="9"/>
        <end position="177"/>
    </location>
</feature>
<accession>A0A3B6VMP3</accession>
<comment type="similarity">
    <text evidence="1">Belongs to the iron-containing alcohol dehydrogenase family.</text>
</comment>
<dbReference type="InterPro" id="IPR039697">
    <property type="entry name" value="Alcohol_dehydrogenase_Fe"/>
</dbReference>
<dbReference type="Gene3D" id="3.40.50.1970">
    <property type="match status" value="1"/>
</dbReference>
<dbReference type="InterPro" id="IPR001670">
    <property type="entry name" value="ADH_Fe/GldA"/>
</dbReference>